<reference evidence="3 4" key="1">
    <citation type="submission" date="2015-05" db="EMBL/GenBank/DDBJ databases">
        <title>Photobacterium galathea sp. nov.</title>
        <authorList>
            <person name="Machado H."/>
            <person name="Gram L."/>
        </authorList>
    </citation>
    <scope>NUCLEOTIDE SEQUENCE [LARGE SCALE GENOMIC DNA]</scope>
    <source>
        <strain evidence="3 4">DSM 25995</strain>
    </source>
</reference>
<organism evidence="3 4">
    <name type="scientific">Photobacterium aphoticum</name>
    <dbReference type="NCBI Taxonomy" id="754436"/>
    <lineage>
        <taxon>Bacteria</taxon>
        <taxon>Pseudomonadati</taxon>
        <taxon>Pseudomonadota</taxon>
        <taxon>Gammaproteobacteria</taxon>
        <taxon>Vibrionales</taxon>
        <taxon>Vibrionaceae</taxon>
        <taxon>Photobacterium</taxon>
    </lineage>
</organism>
<name>A0A0J1GGL6_9GAMM</name>
<dbReference type="PATRIC" id="fig|754436.4.peg.4258"/>
<dbReference type="CDD" id="cd03801">
    <property type="entry name" value="GT4_PimA-like"/>
    <property type="match status" value="1"/>
</dbReference>
<keyword evidence="1" id="KW-0808">Transferase</keyword>
<dbReference type="PANTHER" id="PTHR46401:SF2">
    <property type="entry name" value="GLYCOSYLTRANSFERASE WBBK-RELATED"/>
    <property type="match status" value="1"/>
</dbReference>
<comment type="caution">
    <text evidence="3">The sequence shown here is derived from an EMBL/GenBank/DDBJ whole genome shotgun (WGS) entry which is preliminary data.</text>
</comment>
<gene>
    <name evidence="3" type="ORF">ABT58_20220</name>
</gene>
<keyword evidence="4" id="KW-1185">Reference proteome</keyword>
<evidence type="ECO:0000259" key="2">
    <source>
        <dbReference type="Pfam" id="PF00534"/>
    </source>
</evidence>
<dbReference type="OrthoDB" id="7560678at2"/>
<accession>A0A0J1GGL6</accession>
<feature type="domain" description="Glycosyl transferase family 1" evidence="2">
    <location>
        <begin position="192"/>
        <end position="331"/>
    </location>
</feature>
<dbReference type="PANTHER" id="PTHR46401">
    <property type="entry name" value="GLYCOSYLTRANSFERASE WBBK-RELATED"/>
    <property type="match status" value="1"/>
</dbReference>
<evidence type="ECO:0000313" key="4">
    <source>
        <dbReference type="Proteomes" id="UP000036426"/>
    </source>
</evidence>
<dbReference type="Proteomes" id="UP000036426">
    <property type="component" value="Unassembled WGS sequence"/>
</dbReference>
<protein>
    <recommendedName>
        <fullName evidence="2">Glycosyl transferase family 1 domain-containing protein</fullName>
    </recommendedName>
</protein>
<dbReference type="SUPFAM" id="SSF53756">
    <property type="entry name" value="UDP-Glycosyltransferase/glycogen phosphorylase"/>
    <property type="match status" value="1"/>
</dbReference>
<evidence type="ECO:0000313" key="3">
    <source>
        <dbReference type="EMBL" id="KLU98872.1"/>
    </source>
</evidence>
<dbReference type="RefSeq" id="WP_047876255.1">
    <property type="nucleotide sequence ID" value="NZ_BMYC01000002.1"/>
</dbReference>
<sequence length="371" mass="42550">MKVNLHFIHLYNDFSGSPRVLRDAIDATNSSLNVNKKVLYTSNNNGFLSNIANLDEVEFFYRRAKSRWIQIIYYLLSQVCLFFVVSRELLCCRKNGDDINNVVIVNTLLPFGGAIASKIFADRVIYYIHESHVAPSILKKFLRWIVELTSDDVIFVSNYLLNNEKYKNPNMDVIYNGLRSDFSIPSNIDFKSKFDSKIIVFSGSLKKYKGIDYLLELTSMLPDFNFVLILNCTIDEFDDYFEGVTLNNNITIEIRPDNIEEIYCKGFAIINLSIPRMWTETFGLSILEGMNYGCVPIAPNVGGPIEIVDNKCGLLSDPSELSSISNFLKLLSSDFNLWYTYSNSSMIKSKMFSSKCYQSNFINYIKTRVRS</sequence>
<proteinExistence type="predicted"/>
<dbReference type="Pfam" id="PF00534">
    <property type="entry name" value="Glycos_transf_1"/>
    <property type="match status" value="1"/>
</dbReference>
<dbReference type="GO" id="GO:0016757">
    <property type="term" value="F:glycosyltransferase activity"/>
    <property type="evidence" value="ECO:0007669"/>
    <property type="project" value="InterPro"/>
</dbReference>
<dbReference type="EMBL" id="LDOV01000041">
    <property type="protein sequence ID" value="KLU98872.1"/>
    <property type="molecule type" value="Genomic_DNA"/>
</dbReference>
<dbReference type="Gene3D" id="3.40.50.2000">
    <property type="entry name" value="Glycogen Phosphorylase B"/>
    <property type="match status" value="2"/>
</dbReference>
<dbReference type="InterPro" id="IPR001296">
    <property type="entry name" value="Glyco_trans_1"/>
</dbReference>
<dbReference type="AlphaFoldDB" id="A0A0J1GGL6"/>
<dbReference type="GO" id="GO:0009103">
    <property type="term" value="P:lipopolysaccharide biosynthetic process"/>
    <property type="evidence" value="ECO:0007669"/>
    <property type="project" value="TreeGrafter"/>
</dbReference>
<evidence type="ECO:0000256" key="1">
    <source>
        <dbReference type="ARBA" id="ARBA00022679"/>
    </source>
</evidence>